<dbReference type="Gene3D" id="2.40.440.10">
    <property type="entry name" value="L,D-transpeptidase catalytic domain-like"/>
    <property type="match status" value="1"/>
</dbReference>
<dbReference type="Pfam" id="PF03734">
    <property type="entry name" value="YkuD"/>
    <property type="match status" value="1"/>
</dbReference>
<dbReference type="RefSeq" id="WP_379538747.1">
    <property type="nucleotide sequence ID" value="NZ_JBHSDR010000006.1"/>
</dbReference>
<proteinExistence type="inferred from homology"/>
<comment type="similarity">
    <text evidence="2">Belongs to the YkuD family.</text>
</comment>
<dbReference type="InterPro" id="IPR038063">
    <property type="entry name" value="Transpep_catalytic_dom"/>
</dbReference>
<dbReference type="EMBL" id="JBHSDR010000006">
    <property type="protein sequence ID" value="MFC4295265.1"/>
    <property type="molecule type" value="Genomic_DNA"/>
</dbReference>
<protein>
    <submittedName>
        <fullName evidence="9">L,D-transpeptidase family protein</fullName>
    </submittedName>
</protein>
<evidence type="ECO:0000259" key="8">
    <source>
        <dbReference type="PROSITE" id="PS52029"/>
    </source>
</evidence>
<feature type="active site" description="Nucleophile" evidence="7">
    <location>
        <position position="177"/>
    </location>
</feature>
<evidence type="ECO:0000256" key="1">
    <source>
        <dbReference type="ARBA" id="ARBA00004752"/>
    </source>
</evidence>
<feature type="domain" description="L,D-TPase catalytic" evidence="8">
    <location>
        <begin position="93"/>
        <end position="201"/>
    </location>
</feature>
<dbReference type="SUPFAM" id="SSF141523">
    <property type="entry name" value="L,D-transpeptidase catalytic domain-like"/>
    <property type="match status" value="1"/>
</dbReference>
<dbReference type="PANTHER" id="PTHR30582:SF2">
    <property type="entry name" value="L,D-TRANSPEPTIDASE YCIB-RELATED"/>
    <property type="match status" value="1"/>
</dbReference>
<keyword evidence="4 7" id="KW-0133">Cell shape</keyword>
<sequence>MSRQARRTIWTGGSILAAFLAFVAAFLLLEAIPSGGQAAVSGKVEPQRPAVAPVAATAPADSRFVVKRILPISGPIRFGEWHWDESGVPAGPVVITVDLQANVLSIFRDGYEIGATAVLLGDDDKPTPVGTFPISQKDADHVSNLYDAPMPYMLRLTDDGVTIHATKVENGYVTHGCVGVPEDFARKLYAATKLGDKVIITDGARMGLGDKII</sequence>
<dbReference type="PANTHER" id="PTHR30582">
    <property type="entry name" value="L,D-TRANSPEPTIDASE"/>
    <property type="match status" value="1"/>
</dbReference>
<comment type="pathway">
    <text evidence="1 7">Cell wall biogenesis; peptidoglycan biosynthesis.</text>
</comment>
<evidence type="ECO:0000256" key="3">
    <source>
        <dbReference type="ARBA" id="ARBA00022679"/>
    </source>
</evidence>
<evidence type="ECO:0000256" key="4">
    <source>
        <dbReference type="ARBA" id="ARBA00022960"/>
    </source>
</evidence>
<evidence type="ECO:0000256" key="2">
    <source>
        <dbReference type="ARBA" id="ARBA00005992"/>
    </source>
</evidence>
<reference evidence="10" key="1">
    <citation type="journal article" date="2019" name="Int. J. Syst. Evol. Microbiol.">
        <title>The Global Catalogue of Microorganisms (GCM) 10K type strain sequencing project: providing services to taxonomists for standard genome sequencing and annotation.</title>
        <authorList>
            <consortium name="The Broad Institute Genomics Platform"/>
            <consortium name="The Broad Institute Genome Sequencing Center for Infectious Disease"/>
            <person name="Wu L."/>
            <person name="Ma J."/>
        </authorList>
    </citation>
    <scope>NUCLEOTIDE SEQUENCE [LARGE SCALE GENOMIC DNA]</scope>
    <source>
        <strain evidence="10">CGMCC 1.12989</strain>
    </source>
</reference>
<evidence type="ECO:0000256" key="6">
    <source>
        <dbReference type="ARBA" id="ARBA00023316"/>
    </source>
</evidence>
<dbReference type="PROSITE" id="PS52029">
    <property type="entry name" value="LD_TPASE"/>
    <property type="match status" value="1"/>
</dbReference>
<comment type="caution">
    <text evidence="9">The sequence shown here is derived from an EMBL/GenBank/DDBJ whole genome shotgun (WGS) entry which is preliminary data.</text>
</comment>
<evidence type="ECO:0000256" key="5">
    <source>
        <dbReference type="ARBA" id="ARBA00022984"/>
    </source>
</evidence>
<gene>
    <name evidence="9" type="ORF">ACFO0A_09370</name>
</gene>
<keyword evidence="6 7" id="KW-0961">Cell wall biogenesis/degradation</keyword>
<keyword evidence="10" id="KW-1185">Reference proteome</keyword>
<dbReference type="InterPro" id="IPR050979">
    <property type="entry name" value="LD-transpeptidase"/>
</dbReference>
<accession>A0ABV8RQV7</accession>
<evidence type="ECO:0000313" key="10">
    <source>
        <dbReference type="Proteomes" id="UP001595828"/>
    </source>
</evidence>
<keyword evidence="3" id="KW-0808">Transferase</keyword>
<keyword evidence="5 7" id="KW-0573">Peptidoglycan synthesis</keyword>
<dbReference type="InterPro" id="IPR005490">
    <property type="entry name" value="LD_TPept_cat_dom"/>
</dbReference>
<name>A0ABV8RQV7_9SPHN</name>
<evidence type="ECO:0000313" key="9">
    <source>
        <dbReference type="EMBL" id="MFC4295265.1"/>
    </source>
</evidence>
<feature type="active site" description="Proton donor/acceptor" evidence="7">
    <location>
        <position position="164"/>
    </location>
</feature>
<evidence type="ECO:0000256" key="7">
    <source>
        <dbReference type="PROSITE-ProRule" id="PRU01373"/>
    </source>
</evidence>
<dbReference type="CDD" id="cd16913">
    <property type="entry name" value="YkuD_like"/>
    <property type="match status" value="1"/>
</dbReference>
<dbReference type="Proteomes" id="UP001595828">
    <property type="component" value="Unassembled WGS sequence"/>
</dbReference>
<organism evidence="9 10">
    <name type="scientific">Novosphingobium tardum</name>
    <dbReference type="NCBI Taxonomy" id="1538021"/>
    <lineage>
        <taxon>Bacteria</taxon>
        <taxon>Pseudomonadati</taxon>
        <taxon>Pseudomonadota</taxon>
        <taxon>Alphaproteobacteria</taxon>
        <taxon>Sphingomonadales</taxon>
        <taxon>Sphingomonadaceae</taxon>
        <taxon>Novosphingobium</taxon>
    </lineage>
</organism>